<organism evidence="2 3">
    <name type="scientific">Yinghuangia aomiensis</name>
    <dbReference type="NCBI Taxonomy" id="676205"/>
    <lineage>
        <taxon>Bacteria</taxon>
        <taxon>Bacillati</taxon>
        <taxon>Actinomycetota</taxon>
        <taxon>Actinomycetes</taxon>
        <taxon>Kitasatosporales</taxon>
        <taxon>Streptomycetaceae</taxon>
        <taxon>Yinghuangia</taxon>
    </lineage>
</organism>
<sequence length="178" mass="17817">MRLPHRTVLFGAAGAVVLAGGIALVACASGGSSGSAPKLAVVDPYIPQPASPDVAAGYLVVRNDGDSADRLVAVSSTFAPSAEIHESSGNSMQQVEGLDIPAHGQGVLGRGNMHLMFMDPTRQLKKGESVDVTLTFAKSAPITVHVPVLGAADRPGDPGVPSGPAVTAGSPEHTGHGG</sequence>
<protein>
    <submittedName>
        <fullName evidence="2">Copper chaperone PCu(A)C</fullName>
    </submittedName>
</protein>
<dbReference type="InterPro" id="IPR007410">
    <property type="entry name" value="LpqE-like"/>
</dbReference>
<dbReference type="PANTHER" id="PTHR36302">
    <property type="entry name" value="BLR7088 PROTEIN"/>
    <property type="match status" value="1"/>
</dbReference>
<dbReference type="Pfam" id="PF04314">
    <property type="entry name" value="PCuAC"/>
    <property type="match status" value="1"/>
</dbReference>
<reference evidence="3" key="1">
    <citation type="journal article" date="2019" name="Int. J. Syst. Evol. Microbiol.">
        <title>The Global Catalogue of Microorganisms (GCM) 10K type strain sequencing project: providing services to taxonomists for standard genome sequencing and annotation.</title>
        <authorList>
            <consortium name="The Broad Institute Genomics Platform"/>
            <consortium name="The Broad Institute Genome Sequencing Center for Infectious Disease"/>
            <person name="Wu L."/>
            <person name="Ma J."/>
        </authorList>
    </citation>
    <scope>NUCLEOTIDE SEQUENCE [LARGE SCALE GENOMIC DNA]</scope>
    <source>
        <strain evidence="3">JCM 17986</strain>
    </source>
</reference>
<accession>A0ABP9GS38</accession>
<dbReference type="RefSeq" id="WP_345674024.1">
    <property type="nucleotide sequence ID" value="NZ_BAABHS010000003.1"/>
</dbReference>
<proteinExistence type="predicted"/>
<name>A0ABP9GS38_9ACTN</name>
<dbReference type="Proteomes" id="UP001500466">
    <property type="component" value="Unassembled WGS sequence"/>
</dbReference>
<feature type="region of interest" description="Disordered" evidence="1">
    <location>
        <begin position="149"/>
        <end position="178"/>
    </location>
</feature>
<dbReference type="Gene3D" id="2.60.40.1890">
    <property type="entry name" value="PCu(A)C copper chaperone"/>
    <property type="match status" value="1"/>
</dbReference>
<keyword evidence="3" id="KW-1185">Reference proteome</keyword>
<dbReference type="PANTHER" id="PTHR36302:SF1">
    <property type="entry name" value="COPPER CHAPERONE PCU(A)C"/>
    <property type="match status" value="1"/>
</dbReference>
<gene>
    <name evidence="2" type="ORF">GCM10023205_09990</name>
</gene>
<dbReference type="InterPro" id="IPR058248">
    <property type="entry name" value="Lxx211020-like"/>
</dbReference>
<evidence type="ECO:0000313" key="3">
    <source>
        <dbReference type="Proteomes" id="UP001500466"/>
    </source>
</evidence>
<evidence type="ECO:0000256" key="1">
    <source>
        <dbReference type="SAM" id="MobiDB-lite"/>
    </source>
</evidence>
<evidence type="ECO:0000313" key="2">
    <source>
        <dbReference type="EMBL" id="GAA4951177.1"/>
    </source>
</evidence>
<comment type="caution">
    <text evidence="2">The sequence shown here is derived from an EMBL/GenBank/DDBJ whole genome shotgun (WGS) entry which is preliminary data.</text>
</comment>
<dbReference type="EMBL" id="BAABHS010000003">
    <property type="protein sequence ID" value="GAA4951177.1"/>
    <property type="molecule type" value="Genomic_DNA"/>
</dbReference>
<dbReference type="SUPFAM" id="SSF110087">
    <property type="entry name" value="DR1885-like metal-binding protein"/>
    <property type="match status" value="1"/>
</dbReference>
<dbReference type="InterPro" id="IPR036182">
    <property type="entry name" value="PCuAC_sf"/>
</dbReference>
<dbReference type="PROSITE" id="PS51257">
    <property type="entry name" value="PROKAR_LIPOPROTEIN"/>
    <property type="match status" value="1"/>
</dbReference>